<accession>X0S992</accession>
<reference evidence="1" key="1">
    <citation type="journal article" date="2014" name="Front. Microbiol.">
        <title>High frequency of phylogenetically diverse reductive dehalogenase-homologous genes in deep subseafloor sedimentary metagenomes.</title>
        <authorList>
            <person name="Kawai M."/>
            <person name="Futagami T."/>
            <person name="Toyoda A."/>
            <person name="Takaki Y."/>
            <person name="Nishi S."/>
            <person name="Hori S."/>
            <person name="Arai W."/>
            <person name="Tsubouchi T."/>
            <person name="Morono Y."/>
            <person name="Uchiyama I."/>
            <person name="Ito T."/>
            <person name="Fujiyama A."/>
            <person name="Inagaki F."/>
            <person name="Takami H."/>
        </authorList>
    </citation>
    <scope>NUCLEOTIDE SEQUENCE</scope>
    <source>
        <strain evidence="1">Expedition CK06-06</strain>
    </source>
</reference>
<protein>
    <submittedName>
        <fullName evidence="1">Uncharacterized protein</fullName>
    </submittedName>
</protein>
<organism evidence="1">
    <name type="scientific">marine sediment metagenome</name>
    <dbReference type="NCBI Taxonomy" id="412755"/>
    <lineage>
        <taxon>unclassified sequences</taxon>
        <taxon>metagenomes</taxon>
        <taxon>ecological metagenomes</taxon>
    </lineage>
</organism>
<dbReference type="AlphaFoldDB" id="X0S992"/>
<dbReference type="EMBL" id="BARS01008002">
    <property type="protein sequence ID" value="GAF72472.1"/>
    <property type="molecule type" value="Genomic_DNA"/>
</dbReference>
<sequence>MTRLLGVAAVVIALLMWVSIVVAEPPPGPDELTEYAAAEWGAEAQGATATVTDDVTLFRVGSASLRFETDGAFDTWLWAPVTQDGGWDLLGHGSGGVEFWVYADNPNF</sequence>
<name>X0S992_9ZZZZ</name>
<comment type="caution">
    <text evidence="1">The sequence shown here is derived from an EMBL/GenBank/DDBJ whole genome shotgun (WGS) entry which is preliminary data.</text>
</comment>
<feature type="non-terminal residue" evidence="1">
    <location>
        <position position="108"/>
    </location>
</feature>
<evidence type="ECO:0000313" key="1">
    <source>
        <dbReference type="EMBL" id="GAF72472.1"/>
    </source>
</evidence>
<gene>
    <name evidence="1" type="ORF">S01H1_15333</name>
</gene>
<proteinExistence type="predicted"/>